<organism evidence="7 8">
    <name type="scientific">Methylobacterium dankookense</name>
    <dbReference type="NCBI Taxonomy" id="560405"/>
    <lineage>
        <taxon>Bacteria</taxon>
        <taxon>Pseudomonadati</taxon>
        <taxon>Pseudomonadota</taxon>
        <taxon>Alphaproteobacteria</taxon>
        <taxon>Hyphomicrobiales</taxon>
        <taxon>Methylobacteriaceae</taxon>
        <taxon>Methylobacterium</taxon>
    </lineage>
</organism>
<feature type="domain" description="Pyruvate carboxyltransferase" evidence="5">
    <location>
        <begin position="39"/>
        <end position="306"/>
    </location>
</feature>
<dbReference type="EMBL" id="BPQI01000011">
    <property type="protein sequence ID" value="GJD54701.1"/>
    <property type="molecule type" value="Genomic_DNA"/>
</dbReference>
<dbReference type="GO" id="GO:0046951">
    <property type="term" value="P:ketone body biosynthetic process"/>
    <property type="evidence" value="ECO:0007669"/>
    <property type="project" value="TreeGrafter"/>
</dbReference>
<proteinExistence type="inferred from homology"/>
<evidence type="ECO:0000259" key="5">
    <source>
        <dbReference type="PROSITE" id="PS50991"/>
    </source>
</evidence>
<feature type="compositionally biased region" description="Basic and acidic residues" evidence="4">
    <location>
        <begin position="1"/>
        <end position="27"/>
    </location>
</feature>
<dbReference type="Proteomes" id="UP000401717">
    <property type="component" value="Unassembled WGS sequence"/>
</dbReference>
<sequence>MSGAVKPDKSGAVKPDKSGAVKPDKSGAVKPGMSISDTLIVQEVATRDGFQIEPVFVPTPEKIRLIDALAEAGFSRIEVSSFVSPKAVPALSDAAEVFAGIRRRRGTVFVALVPNPKGAERALAAKVGEINLVASVSETHNRANMGMSPDASIEGFARIMETVAGSGVGVNATAATAFGCPFEGDEPEDKVVAQVERYLALGVDGVTLADTTGMANPRQVARLVARVLPLVGAERLTLHFHNTRGLGLANVLAAFETGARRFDAALGGLGGCPFAPGATGNICTEDLVSMAHEMGLTTGLDLEALLGLSRDLPRLVGHDVPGQVAKAGRPCDLHPAPPLKAA</sequence>
<dbReference type="GO" id="GO:0004419">
    <property type="term" value="F:hydroxymethylglutaryl-CoA lyase activity"/>
    <property type="evidence" value="ECO:0007669"/>
    <property type="project" value="UniProtKB-EC"/>
</dbReference>
<feature type="region of interest" description="Disordered" evidence="4">
    <location>
        <begin position="1"/>
        <end position="29"/>
    </location>
</feature>
<reference evidence="7 8" key="1">
    <citation type="submission" date="2019-06" db="EMBL/GenBank/DDBJ databases">
        <authorList>
            <person name="Rodrigo-Torres L."/>
            <person name="Arahal R. D."/>
            <person name="Lucena T."/>
        </authorList>
    </citation>
    <scope>NUCLEOTIDE SEQUENCE [LARGE SCALE GENOMIC DNA]</scope>
    <source>
        <strain evidence="7 8">SW08-7</strain>
    </source>
</reference>
<keyword evidence="3 7" id="KW-0456">Lyase</keyword>
<name>A0A564G348_9HYPH</name>
<dbReference type="EMBL" id="CABFVH010000033">
    <property type="protein sequence ID" value="VUF14406.1"/>
    <property type="molecule type" value="Genomic_DNA"/>
</dbReference>
<dbReference type="Pfam" id="PF00682">
    <property type="entry name" value="HMGL-like"/>
    <property type="match status" value="1"/>
</dbReference>
<dbReference type="GO" id="GO:0006552">
    <property type="term" value="P:L-leucine catabolic process"/>
    <property type="evidence" value="ECO:0007669"/>
    <property type="project" value="TreeGrafter"/>
</dbReference>
<evidence type="ECO:0000256" key="3">
    <source>
        <dbReference type="ARBA" id="ARBA00023239"/>
    </source>
</evidence>
<dbReference type="CDD" id="cd07938">
    <property type="entry name" value="DRE_TIM_HMGL"/>
    <property type="match status" value="1"/>
</dbReference>
<dbReference type="PANTHER" id="PTHR42738">
    <property type="entry name" value="HYDROXYMETHYLGLUTARYL-COA LYASE"/>
    <property type="match status" value="1"/>
</dbReference>
<evidence type="ECO:0000256" key="4">
    <source>
        <dbReference type="SAM" id="MobiDB-lite"/>
    </source>
</evidence>
<dbReference type="AlphaFoldDB" id="A0A564G348"/>
<dbReference type="NCBIfam" id="NF004283">
    <property type="entry name" value="PRK05692.1"/>
    <property type="match status" value="1"/>
</dbReference>
<dbReference type="Gene3D" id="3.20.20.70">
    <property type="entry name" value="Aldolase class I"/>
    <property type="match status" value="1"/>
</dbReference>
<dbReference type="InterPro" id="IPR043594">
    <property type="entry name" value="HMGL"/>
</dbReference>
<protein>
    <submittedName>
        <fullName evidence="7">Hydroxymethylglutaryl-CoA lyase YngG</fullName>
        <ecNumber evidence="7">4.1.3.4</ecNumber>
    </submittedName>
</protein>
<dbReference type="InterPro" id="IPR013785">
    <property type="entry name" value="Aldolase_TIM"/>
</dbReference>
<dbReference type="PANTHER" id="PTHR42738:SF7">
    <property type="entry name" value="HYDROXYMETHYLGLUTARYL-COA LYASE"/>
    <property type="match status" value="1"/>
</dbReference>
<dbReference type="Proteomes" id="UP001055303">
    <property type="component" value="Unassembled WGS sequence"/>
</dbReference>
<evidence type="ECO:0000256" key="1">
    <source>
        <dbReference type="ARBA" id="ARBA00009405"/>
    </source>
</evidence>
<dbReference type="SUPFAM" id="SSF51569">
    <property type="entry name" value="Aldolase"/>
    <property type="match status" value="1"/>
</dbReference>
<gene>
    <name evidence="7" type="primary">yngG</name>
    <name evidence="6" type="ORF">IFDJLNFL_0579</name>
    <name evidence="7" type="ORF">MTDSW087_04128</name>
</gene>
<reference evidence="6" key="3">
    <citation type="submission" date="2021-08" db="EMBL/GenBank/DDBJ databases">
        <authorList>
            <person name="Tani A."/>
            <person name="Ola A."/>
            <person name="Ogura Y."/>
            <person name="Katsura K."/>
            <person name="Hayashi T."/>
        </authorList>
    </citation>
    <scope>NUCLEOTIDE SEQUENCE</scope>
    <source>
        <strain evidence="6">DSM 22415</strain>
    </source>
</reference>
<dbReference type="GO" id="GO:0046872">
    <property type="term" value="F:metal ion binding"/>
    <property type="evidence" value="ECO:0007669"/>
    <property type="project" value="UniProtKB-KW"/>
</dbReference>
<dbReference type="InterPro" id="IPR000891">
    <property type="entry name" value="PYR_CT"/>
</dbReference>
<dbReference type="PROSITE" id="PS50991">
    <property type="entry name" value="PYR_CT"/>
    <property type="match status" value="1"/>
</dbReference>
<evidence type="ECO:0000313" key="7">
    <source>
        <dbReference type="EMBL" id="VUF14406.1"/>
    </source>
</evidence>
<reference evidence="6" key="2">
    <citation type="journal article" date="2021" name="Front. Microbiol.">
        <title>Comprehensive Comparative Genomics and Phenotyping of Methylobacterium Species.</title>
        <authorList>
            <person name="Alessa O."/>
            <person name="Ogura Y."/>
            <person name="Fujitani Y."/>
            <person name="Takami H."/>
            <person name="Hayashi T."/>
            <person name="Sahin N."/>
            <person name="Tani A."/>
        </authorList>
    </citation>
    <scope>NUCLEOTIDE SEQUENCE</scope>
    <source>
        <strain evidence="6">DSM 22415</strain>
    </source>
</reference>
<evidence type="ECO:0000313" key="9">
    <source>
        <dbReference type="Proteomes" id="UP001055303"/>
    </source>
</evidence>
<evidence type="ECO:0000313" key="6">
    <source>
        <dbReference type="EMBL" id="GJD54701.1"/>
    </source>
</evidence>
<keyword evidence="9" id="KW-1185">Reference proteome</keyword>
<keyword evidence="2" id="KW-0479">Metal-binding</keyword>
<evidence type="ECO:0000313" key="8">
    <source>
        <dbReference type="Proteomes" id="UP000401717"/>
    </source>
</evidence>
<comment type="similarity">
    <text evidence="1">Belongs to the HMG-CoA lyase family.</text>
</comment>
<dbReference type="EC" id="4.1.3.4" evidence="7"/>
<evidence type="ECO:0000256" key="2">
    <source>
        <dbReference type="ARBA" id="ARBA00022723"/>
    </source>
</evidence>
<accession>A0A564G348</accession>